<comment type="similarity">
    <text evidence="1">Belongs to the GSP E family.</text>
</comment>
<evidence type="ECO:0000256" key="2">
    <source>
        <dbReference type="SAM" id="MobiDB-lite"/>
    </source>
</evidence>
<accession>A0ABP9WI45</accession>
<organism evidence="4 5">
    <name type="scientific">Demequina sediminis</name>
    <dbReference type="NCBI Taxonomy" id="1930058"/>
    <lineage>
        <taxon>Bacteria</taxon>
        <taxon>Bacillati</taxon>
        <taxon>Actinomycetota</taxon>
        <taxon>Actinomycetes</taxon>
        <taxon>Micrococcales</taxon>
        <taxon>Demequinaceae</taxon>
        <taxon>Demequina</taxon>
    </lineage>
</organism>
<dbReference type="InterPro" id="IPR027417">
    <property type="entry name" value="P-loop_NTPase"/>
</dbReference>
<dbReference type="SUPFAM" id="SSF52540">
    <property type="entry name" value="P-loop containing nucleoside triphosphate hydrolases"/>
    <property type="match status" value="1"/>
</dbReference>
<keyword evidence="5" id="KW-1185">Reference proteome</keyword>
<dbReference type="Gene3D" id="3.30.450.90">
    <property type="match status" value="1"/>
</dbReference>
<dbReference type="Gene3D" id="3.40.50.300">
    <property type="entry name" value="P-loop containing nucleotide triphosphate hydrolases"/>
    <property type="match status" value="1"/>
</dbReference>
<comment type="caution">
    <text evidence="4">The sequence shown here is derived from an EMBL/GenBank/DDBJ whole genome shotgun (WGS) entry which is preliminary data.</text>
</comment>
<proteinExistence type="inferred from homology"/>
<gene>
    <name evidence="4" type="ORF">Lsed01_01954</name>
</gene>
<sequence length="377" mass="39142">MSSTVEGLVVAWARAECDGRTVMPDPETARTETAGAETAGAETAASRPDPAGRLAPLLAMPGVTDVLVNAPDRVWVDRGRGLERAPVMLGGPEEVRALAVALAASAGRRLDDAEPTVDARLPDGTRLHAVLPPIAESCAAISLRRVRASPLSMRDLVTRGTLTTDTADLLSGLVAARVPILISGGTGAGKTTLLASLLSLADPGERILLIEEAGEIVTAHPHVVRLVERRPNVEGAGGVGLARLVREALRMRPDRIVLGECRGAELREVLAAANTGHRGSLTTVHANSAQAIPARLEALGLLAGLTPAQLAAQARAAFAVVVHVERAPQGRRVTEMGVVEADRDELRVVTGVEAAGVGVRYGPAWPALRAMATRSAA</sequence>
<dbReference type="PANTHER" id="PTHR30486">
    <property type="entry name" value="TWITCHING MOTILITY PROTEIN PILT"/>
    <property type="match status" value="1"/>
</dbReference>
<evidence type="ECO:0000313" key="4">
    <source>
        <dbReference type="EMBL" id="GAA5519504.1"/>
    </source>
</evidence>
<evidence type="ECO:0000256" key="1">
    <source>
        <dbReference type="ARBA" id="ARBA00006611"/>
    </source>
</evidence>
<dbReference type="InterPro" id="IPR001482">
    <property type="entry name" value="T2SS/T4SS_dom"/>
</dbReference>
<feature type="compositionally biased region" description="Low complexity" evidence="2">
    <location>
        <begin position="31"/>
        <end position="45"/>
    </location>
</feature>
<dbReference type="Pfam" id="PF00437">
    <property type="entry name" value="T2SSE"/>
    <property type="match status" value="1"/>
</dbReference>
<dbReference type="Proteomes" id="UP001426770">
    <property type="component" value="Unassembled WGS sequence"/>
</dbReference>
<name>A0ABP9WI45_9MICO</name>
<dbReference type="CDD" id="cd01130">
    <property type="entry name" value="VirB11-like_ATPase"/>
    <property type="match status" value="1"/>
</dbReference>
<evidence type="ECO:0000313" key="5">
    <source>
        <dbReference type="Proteomes" id="UP001426770"/>
    </source>
</evidence>
<feature type="domain" description="Bacterial type II secretion system protein E" evidence="3">
    <location>
        <begin position="54"/>
        <end position="304"/>
    </location>
</feature>
<reference evidence="4 5" key="1">
    <citation type="submission" date="2024-02" db="EMBL/GenBank/DDBJ databases">
        <title>Lysinimicrobium sediminis NBRC 112286.</title>
        <authorList>
            <person name="Ichikawa N."/>
            <person name="Katano-Makiyama Y."/>
            <person name="Hidaka K."/>
        </authorList>
    </citation>
    <scope>NUCLEOTIDE SEQUENCE [LARGE SCALE GENOMIC DNA]</scope>
    <source>
        <strain evidence="4 5">NBRC 112286</strain>
    </source>
</reference>
<protein>
    <submittedName>
        <fullName evidence="4">Conjugal transfer protein Rv3659c</fullName>
    </submittedName>
</protein>
<dbReference type="InterPro" id="IPR050921">
    <property type="entry name" value="T4SS_GSP_E_ATPase"/>
</dbReference>
<evidence type="ECO:0000259" key="3">
    <source>
        <dbReference type="Pfam" id="PF00437"/>
    </source>
</evidence>
<dbReference type="InterPro" id="IPR022399">
    <property type="entry name" value="TadA-like_ATPase"/>
</dbReference>
<dbReference type="NCBIfam" id="TIGR03819">
    <property type="entry name" value="heli_sec_ATPase"/>
    <property type="match status" value="1"/>
</dbReference>
<dbReference type="EMBL" id="BAABRR010000010">
    <property type="protein sequence ID" value="GAA5519504.1"/>
    <property type="molecule type" value="Genomic_DNA"/>
</dbReference>
<dbReference type="PANTHER" id="PTHR30486:SF6">
    <property type="entry name" value="TYPE IV PILUS RETRACTATION ATPASE PILT"/>
    <property type="match status" value="1"/>
</dbReference>
<feature type="region of interest" description="Disordered" evidence="2">
    <location>
        <begin position="21"/>
        <end position="50"/>
    </location>
</feature>